<gene>
    <name evidence="3" type="ORF">H5P30_00490</name>
</gene>
<dbReference type="Gene3D" id="1.10.10.10">
    <property type="entry name" value="Winged helix-like DNA-binding domain superfamily/Winged helix DNA-binding domain"/>
    <property type="match status" value="1"/>
</dbReference>
<dbReference type="PANTHER" id="PTHR37478:SF2">
    <property type="entry name" value="UPF0251 PROTEIN TK0562"/>
    <property type="match status" value="1"/>
</dbReference>
<dbReference type="Proteomes" id="UP000525652">
    <property type="component" value="Unassembled WGS sequence"/>
</dbReference>
<evidence type="ECO:0000256" key="1">
    <source>
        <dbReference type="ARBA" id="ARBA00009350"/>
    </source>
</evidence>
<dbReference type="InterPro" id="IPR036388">
    <property type="entry name" value="WH-like_DNA-bd_sf"/>
</dbReference>
<dbReference type="PANTHER" id="PTHR37478">
    <property type="match status" value="1"/>
</dbReference>
<dbReference type="Pfam" id="PF02001">
    <property type="entry name" value="DUF134"/>
    <property type="match status" value="1"/>
</dbReference>
<evidence type="ECO:0000256" key="2">
    <source>
        <dbReference type="HAMAP-Rule" id="MF_00674"/>
    </source>
</evidence>
<name>A0A7X1AUN3_9BACT</name>
<evidence type="ECO:0000313" key="4">
    <source>
        <dbReference type="Proteomes" id="UP000525652"/>
    </source>
</evidence>
<comment type="similarity">
    <text evidence="1 2">Belongs to the UPF0251 family.</text>
</comment>
<dbReference type="InterPro" id="IPR013324">
    <property type="entry name" value="RNA_pol_sigma_r3/r4-like"/>
</dbReference>
<proteinExistence type="inferred from homology"/>
<dbReference type="EMBL" id="JACHVA010000007">
    <property type="protein sequence ID" value="MBC2600252.1"/>
    <property type="molecule type" value="Genomic_DNA"/>
</dbReference>
<reference evidence="3 4" key="1">
    <citation type="submission" date="2020-07" db="EMBL/GenBank/DDBJ databases">
        <authorList>
            <person name="Feng X."/>
        </authorList>
    </citation>
    <scope>NUCLEOTIDE SEQUENCE [LARGE SCALE GENOMIC DNA]</scope>
    <source>
        <strain evidence="3 4">JCM14086</strain>
    </source>
</reference>
<dbReference type="AlphaFoldDB" id="A0A7X1AUN3"/>
<dbReference type="HAMAP" id="MF_00674">
    <property type="entry name" value="UPF0251"/>
    <property type="match status" value="1"/>
</dbReference>
<accession>A0A7X1AUN3</accession>
<keyword evidence="4" id="KW-1185">Reference proteome</keyword>
<dbReference type="InterPro" id="IPR002852">
    <property type="entry name" value="UPF0251"/>
</dbReference>
<protein>
    <recommendedName>
        <fullName evidence="2">UPF0251 protein H5P30_00490</fullName>
    </recommendedName>
</protein>
<organism evidence="3 4">
    <name type="scientific">Puniceicoccus vermicola</name>
    <dbReference type="NCBI Taxonomy" id="388746"/>
    <lineage>
        <taxon>Bacteria</taxon>
        <taxon>Pseudomonadati</taxon>
        <taxon>Verrucomicrobiota</taxon>
        <taxon>Opitutia</taxon>
        <taxon>Puniceicoccales</taxon>
        <taxon>Puniceicoccaceae</taxon>
        <taxon>Puniceicoccus</taxon>
    </lineage>
</organism>
<sequence length="91" mass="10110">MRPSKCRFVEFHPEVRLFKPQGIPAAGLSTIELQADELEALRLVDHEGLHHSQAGQRMGVSRATLGRILERARAKVADALLHGHALAIQRK</sequence>
<dbReference type="SUPFAM" id="SSF88659">
    <property type="entry name" value="Sigma3 and sigma4 domains of RNA polymerase sigma factors"/>
    <property type="match status" value="1"/>
</dbReference>
<evidence type="ECO:0000313" key="3">
    <source>
        <dbReference type="EMBL" id="MBC2600252.1"/>
    </source>
</evidence>
<comment type="caution">
    <text evidence="3">The sequence shown here is derived from an EMBL/GenBank/DDBJ whole genome shotgun (WGS) entry which is preliminary data.</text>
</comment>
<dbReference type="RefSeq" id="WP_185691009.1">
    <property type="nucleotide sequence ID" value="NZ_JACHVA010000007.1"/>
</dbReference>